<keyword evidence="2" id="KW-0472">Membrane</keyword>
<dbReference type="RefSeq" id="WP_378750746.1">
    <property type="nucleotide sequence ID" value="NZ_JBHSSV010000003.1"/>
</dbReference>
<keyword evidence="4" id="KW-1185">Reference proteome</keyword>
<feature type="region of interest" description="Disordered" evidence="1">
    <location>
        <begin position="45"/>
        <end position="89"/>
    </location>
</feature>
<gene>
    <name evidence="3" type="ORF">ACFQZV_03685</name>
</gene>
<feature type="transmembrane region" description="Helical" evidence="2">
    <location>
        <begin position="20"/>
        <end position="41"/>
    </location>
</feature>
<sequence>MSGSNPRRRHSPAVYRRRRIVLVLILLAIIAVIWLLIAQPWRGSASDASSAQPEQTQAAATSLPAPGDDAASATAAPEETTDAEATPSASACAHNDILVEAVSDQDSYGSGVEPQLSIRVTNDGEEDCTLNVGTTTQVFTVTSGNDTWWRSTDCQTEPSDMVVTLAAGQTVESATPVVWDRTRSAVGTCDDANRPAAPGGGASYHVTVEIGGVSSAGSKQILLY</sequence>
<evidence type="ECO:0000313" key="4">
    <source>
        <dbReference type="Proteomes" id="UP001597042"/>
    </source>
</evidence>
<reference evidence="4" key="1">
    <citation type="journal article" date="2019" name="Int. J. Syst. Evol. Microbiol.">
        <title>The Global Catalogue of Microorganisms (GCM) 10K type strain sequencing project: providing services to taxonomists for standard genome sequencing and annotation.</title>
        <authorList>
            <consortium name="The Broad Institute Genomics Platform"/>
            <consortium name="The Broad Institute Genome Sequencing Center for Infectious Disease"/>
            <person name="Wu L."/>
            <person name="Ma J."/>
        </authorList>
    </citation>
    <scope>NUCLEOTIDE SEQUENCE [LARGE SCALE GENOMIC DNA]</scope>
    <source>
        <strain evidence="4">CCUG 50754</strain>
    </source>
</reference>
<dbReference type="Proteomes" id="UP001597042">
    <property type="component" value="Unassembled WGS sequence"/>
</dbReference>
<keyword evidence="2" id="KW-1133">Transmembrane helix</keyword>
<evidence type="ECO:0000256" key="2">
    <source>
        <dbReference type="SAM" id="Phobius"/>
    </source>
</evidence>
<accession>A0ABW2ZP67</accession>
<protein>
    <recommendedName>
        <fullName evidence="5">DUF4232 domain-containing protein</fullName>
    </recommendedName>
</protein>
<evidence type="ECO:0000256" key="1">
    <source>
        <dbReference type="SAM" id="MobiDB-lite"/>
    </source>
</evidence>
<keyword evidence="2" id="KW-0812">Transmembrane</keyword>
<organism evidence="3 4">
    <name type="scientific">Microbacterium koreense</name>
    <dbReference type="NCBI Taxonomy" id="323761"/>
    <lineage>
        <taxon>Bacteria</taxon>
        <taxon>Bacillati</taxon>
        <taxon>Actinomycetota</taxon>
        <taxon>Actinomycetes</taxon>
        <taxon>Micrococcales</taxon>
        <taxon>Microbacteriaceae</taxon>
        <taxon>Microbacterium</taxon>
    </lineage>
</organism>
<name>A0ABW2ZP67_9MICO</name>
<feature type="compositionally biased region" description="Polar residues" evidence="1">
    <location>
        <begin position="46"/>
        <end position="60"/>
    </location>
</feature>
<feature type="compositionally biased region" description="Low complexity" evidence="1">
    <location>
        <begin position="64"/>
        <end position="89"/>
    </location>
</feature>
<proteinExistence type="predicted"/>
<comment type="caution">
    <text evidence="3">The sequence shown here is derived from an EMBL/GenBank/DDBJ whole genome shotgun (WGS) entry which is preliminary data.</text>
</comment>
<evidence type="ECO:0000313" key="3">
    <source>
        <dbReference type="EMBL" id="MFD0780400.1"/>
    </source>
</evidence>
<evidence type="ECO:0008006" key="5">
    <source>
        <dbReference type="Google" id="ProtNLM"/>
    </source>
</evidence>
<dbReference type="EMBL" id="JBHTIM010000001">
    <property type="protein sequence ID" value="MFD0780400.1"/>
    <property type="molecule type" value="Genomic_DNA"/>
</dbReference>